<evidence type="ECO:0000256" key="1">
    <source>
        <dbReference type="ARBA" id="ARBA00004496"/>
    </source>
</evidence>
<protein>
    <submittedName>
        <fullName evidence="8">Putative nucleolar gtp-binding protein</fullName>
    </submittedName>
</protein>
<dbReference type="eggNOG" id="KOG1424">
    <property type="taxonomic scope" value="Eukaryota"/>
</dbReference>
<evidence type="ECO:0000256" key="4">
    <source>
        <dbReference type="ARBA" id="ARBA00022801"/>
    </source>
</evidence>
<comment type="subcellular location">
    <subcellularLocation>
        <location evidence="1">Cytoplasm</location>
    </subcellularLocation>
</comment>
<dbReference type="CDD" id="cd01857">
    <property type="entry name" value="HSR1_MMR1"/>
    <property type="match status" value="1"/>
</dbReference>
<dbReference type="GO" id="GO:0000054">
    <property type="term" value="P:ribosomal subunit export from nucleus"/>
    <property type="evidence" value="ECO:0007669"/>
    <property type="project" value="EnsemblFungi"/>
</dbReference>
<evidence type="ECO:0000256" key="5">
    <source>
        <dbReference type="ARBA" id="ARBA00023134"/>
    </source>
</evidence>
<dbReference type="PANTHER" id="PTHR45709:SF2">
    <property type="entry name" value="LARGE SUBUNIT GTPASE 1 HOMOLOG"/>
    <property type="match status" value="1"/>
</dbReference>
<dbReference type="GO" id="GO:0005525">
    <property type="term" value="F:GTP binding"/>
    <property type="evidence" value="ECO:0007669"/>
    <property type="project" value="UniProtKB-KW"/>
</dbReference>
<dbReference type="InterPro" id="IPR030378">
    <property type="entry name" value="G_CP_dom"/>
</dbReference>
<accession>M7SF15</accession>
<dbReference type="HOGENOM" id="CLU_011072_2_0_1"/>
<dbReference type="InterPro" id="IPR043358">
    <property type="entry name" value="GNL1-like"/>
</dbReference>
<dbReference type="OrthoDB" id="61815at2759"/>
<dbReference type="SUPFAM" id="SSF52540">
    <property type="entry name" value="P-loop containing nucleoside triphosphate hydrolases"/>
    <property type="match status" value="1"/>
</dbReference>
<feature type="compositionally biased region" description="Polar residues" evidence="6">
    <location>
        <begin position="7"/>
        <end position="17"/>
    </location>
</feature>
<evidence type="ECO:0000313" key="9">
    <source>
        <dbReference type="Proteomes" id="UP000012174"/>
    </source>
</evidence>
<dbReference type="OMA" id="VNKADMM"/>
<dbReference type="InterPro" id="IPR023179">
    <property type="entry name" value="GTP-bd_ortho_bundle_sf"/>
</dbReference>
<dbReference type="InterPro" id="IPR027417">
    <property type="entry name" value="P-loop_NTPase"/>
</dbReference>
<feature type="region of interest" description="Disordered" evidence="6">
    <location>
        <begin position="1"/>
        <end position="35"/>
    </location>
</feature>
<dbReference type="GO" id="GO:0003924">
    <property type="term" value="F:GTPase activity"/>
    <property type="evidence" value="ECO:0007669"/>
    <property type="project" value="InterPro"/>
</dbReference>
<feature type="region of interest" description="Disordered" evidence="6">
    <location>
        <begin position="633"/>
        <end position="667"/>
    </location>
</feature>
<keyword evidence="3" id="KW-0547">Nucleotide-binding</keyword>
<dbReference type="GO" id="GO:0022625">
    <property type="term" value="C:cytosolic large ribosomal subunit"/>
    <property type="evidence" value="ECO:0007669"/>
    <property type="project" value="EnsemblFungi"/>
</dbReference>
<sequence>MPKAKSKQSVGLGNTLMNDRFGKGKGSDRKKGTGVTRVNHATGEEYITNDRKEAAWVKMRSVTEQSAMDEFLATAELAGTDFTAEKMNNVKIIHTDQRNPYLLSAAEERNILSKQQAHRARLSVPRRPKWDENTTAQELDVLERESFLNWRRGLAELQENQDLLMTPFERNLEVWRQLWRVIERSDLVVQIVDARNPLMFRSEDLEYYVKDVDPKKQNLLLVNKADMMSTKQRREWATYFKDNKIAYRFFSASLAKQLIEERDLLDEPEEPDNGQSANPKTIPRTQKTQSSEDEDQEGSESDEESEDEGAGVPLEVDTNDDTRILTVEELEDIFLQHAPDSDGKLEIGLVGYPNVGKSSTINALIGAKKVSVSATPGKTKHFQTIHLSEKVVLCDCPGLVFPNFATTKADLVCNGVLPIDQLREYTGPAGLITRRVPQPFLEAIYGIHIDTRPIEEGGTGIPSASEFLSAYAKARGFQTQGVGQPDESRAARIVLKDYVNGKLLHVEPPPGYGGDAAEFNRELYDSAHLPEKRRAALLAALDQLQVDGDDDDDDVDDGESSVAADPEFAALPAGAKSKRLDKAFFAPSGSGNAGHLSRPFNHKYTQHGRDQAQTRAKQFSGRKARAMIALETGLDPSEIQLGGSKKHFKGGPKGKGGKKGGSTTQLE</sequence>
<feature type="compositionally biased region" description="Polar residues" evidence="6">
    <location>
        <begin position="273"/>
        <end position="288"/>
    </location>
</feature>
<dbReference type="STRING" id="1287681.M7SF15"/>
<dbReference type="Gene3D" id="3.40.50.300">
    <property type="entry name" value="P-loop containing nucleotide triphosphate hydrolases"/>
    <property type="match status" value="1"/>
</dbReference>
<keyword evidence="2" id="KW-0963">Cytoplasm</keyword>
<feature type="compositionally biased region" description="Basic residues" evidence="6">
    <location>
        <begin position="644"/>
        <end position="658"/>
    </location>
</feature>
<dbReference type="AlphaFoldDB" id="M7SF15"/>
<dbReference type="Pfam" id="PF01926">
    <property type="entry name" value="MMR_HSR1"/>
    <property type="match status" value="1"/>
</dbReference>
<dbReference type="Gene3D" id="1.10.1580.10">
    <property type="match status" value="1"/>
</dbReference>
<dbReference type="PANTHER" id="PTHR45709">
    <property type="entry name" value="LARGE SUBUNIT GTPASE 1 HOMOLOG-RELATED"/>
    <property type="match status" value="1"/>
</dbReference>
<feature type="compositionally biased region" description="Basic and acidic residues" evidence="6">
    <location>
        <begin position="20"/>
        <end position="31"/>
    </location>
</feature>
<evidence type="ECO:0000256" key="6">
    <source>
        <dbReference type="SAM" id="MobiDB-lite"/>
    </source>
</evidence>
<dbReference type="InterPro" id="IPR006073">
    <property type="entry name" value="GTP-bd"/>
</dbReference>
<evidence type="ECO:0000259" key="7">
    <source>
        <dbReference type="PROSITE" id="PS51721"/>
    </source>
</evidence>
<evidence type="ECO:0000256" key="2">
    <source>
        <dbReference type="ARBA" id="ARBA00022490"/>
    </source>
</evidence>
<name>M7SF15_EUTLA</name>
<feature type="region of interest" description="Disordered" evidence="6">
    <location>
        <begin position="590"/>
        <end position="613"/>
    </location>
</feature>
<dbReference type="KEGG" id="ela:UCREL1_10270"/>
<keyword evidence="5" id="KW-0342">GTP-binding</keyword>
<dbReference type="FunFam" id="3.40.50.300:FF:001151">
    <property type="entry name" value="Large subunit GTPase 1"/>
    <property type="match status" value="1"/>
</dbReference>
<keyword evidence="9" id="KW-1185">Reference proteome</keyword>
<feature type="domain" description="CP-type G" evidence="7">
    <location>
        <begin position="175"/>
        <end position="402"/>
    </location>
</feature>
<feature type="region of interest" description="Disordered" evidence="6">
    <location>
        <begin position="265"/>
        <end position="321"/>
    </location>
</feature>
<organism evidence="8 9">
    <name type="scientific">Eutypa lata (strain UCR-EL1)</name>
    <name type="common">Grapevine dieback disease fungus</name>
    <name type="synonym">Eutypa armeniacae</name>
    <dbReference type="NCBI Taxonomy" id="1287681"/>
    <lineage>
        <taxon>Eukaryota</taxon>
        <taxon>Fungi</taxon>
        <taxon>Dikarya</taxon>
        <taxon>Ascomycota</taxon>
        <taxon>Pezizomycotina</taxon>
        <taxon>Sordariomycetes</taxon>
        <taxon>Xylariomycetidae</taxon>
        <taxon>Xylariales</taxon>
        <taxon>Diatrypaceae</taxon>
        <taxon>Eutypa</taxon>
    </lineage>
</organism>
<keyword evidence="4" id="KW-0378">Hydrolase</keyword>
<reference evidence="9" key="1">
    <citation type="journal article" date="2013" name="Genome Announc.">
        <title>Draft genome sequence of the grapevine dieback fungus Eutypa lata UCR-EL1.</title>
        <authorList>
            <person name="Blanco-Ulate B."/>
            <person name="Rolshausen P.E."/>
            <person name="Cantu D."/>
        </authorList>
    </citation>
    <scope>NUCLEOTIDE SEQUENCE [LARGE SCALE GENOMIC DNA]</scope>
    <source>
        <strain evidence="9">UCR-EL1</strain>
    </source>
</reference>
<dbReference type="EMBL" id="KB707371">
    <property type="protein sequence ID" value="EMR62808.1"/>
    <property type="molecule type" value="Genomic_DNA"/>
</dbReference>
<gene>
    <name evidence="8" type="ORF">UCREL1_10270</name>
</gene>
<dbReference type="GO" id="GO:0000027">
    <property type="term" value="P:ribosomal large subunit assembly"/>
    <property type="evidence" value="ECO:0007669"/>
    <property type="project" value="EnsemblFungi"/>
</dbReference>
<feature type="compositionally biased region" description="Acidic residues" evidence="6">
    <location>
        <begin position="291"/>
        <end position="309"/>
    </location>
</feature>
<proteinExistence type="predicted"/>
<dbReference type="PROSITE" id="PS51721">
    <property type="entry name" value="G_CP"/>
    <property type="match status" value="1"/>
</dbReference>
<evidence type="ECO:0000313" key="8">
    <source>
        <dbReference type="EMBL" id="EMR62808.1"/>
    </source>
</evidence>
<dbReference type="Proteomes" id="UP000012174">
    <property type="component" value="Unassembled WGS sequence"/>
</dbReference>
<evidence type="ECO:0000256" key="3">
    <source>
        <dbReference type="ARBA" id="ARBA00022741"/>
    </source>
</evidence>